<dbReference type="Proteomes" id="UP000244727">
    <property type="component" value="Chromosome"/>
</dbReference>
<dbReference type="EMBL" id="CP028858">
    <property type="protein sequence ID" value="AWB27412.1"/>
    <property type="molecule type" value="Genomic_DNA"/>
</dbReference>
<protein>
    <submittedName>
        <fullName evidence="2">Metal-dependent hydrolase</fullName>
    </submittedName>
</protein>
<keyword evidence="1" id="KW-0472">Membrane</keyword>
<gene>
    <name evidence="2" type="ORF">HARCEL1_06700</name>
</gene>
<dbReference type="KEGG" id="harc:HARCEL1_06700"/>
<keyword evidence="2" id="KW-0378">Hydrolase</keyword>
<proteinExistence type="predicted"/>
<reference evidence="2 3" key="1">
    <citation type="submission" date="2018-04" db="EMBL/GenBank/DDBJ databases">
        <title>Halococcoides cellulosivorans gen. nov., sp. nov., an extremely halophilic cellulose-utilizing haloarchaeon from hypersaline lakes.</title>
        <authorList>
            <person name="Sorokin D.Y."/>
            <person name="Toshchakov S.V."/>
            <person name="Samarov N.I."/>
            <person name="Korzhenkov A."/>
            <person name="Kublanov I.V."/>
        </authorList>
    </citation>
    <scope>NUCLEOTIDE SEQUENCE [LARGE SCALE GENOMIC DNA]</scope>
    <source>
        <strain evidence="2 3">HArcel1</strain>
    </source>
</reference>
<accession>A0A2R4X0U8</accession>
<keyword evidence="3" id="KW-1185">Reference proteome</keyword>
<dbReference type="GO" id="GO:0016787">
    <property type="term" value="F:hydrolase activity"/>
    <property type="evidence" value="ECO:0007669"/>
    <property type="project" value="UniProtKB-KW"/>
</dbReference>
<feature type="transmembrane region" description="Helical" evidence="1">
    <location>
        <begin position="43"/>
        <end position="72"/>
    </location>
</feature>
<evidence type="ECO:0000313" key="2">
    <source>
        <dbReference type="EMBL" id="AWB27412.1"/>
    </source>
</evidence>
<dbReference type="InterPro" id="IPR007404">
    <property type="entry name" value="YdjM-like"/>
</dbReference>
<evidence type="ECO:0000313" key="3">
    <source>
        <dbReference type="Proteomes" id="UP000244727"/>
    </source>
</evidence>
<keyword evidence="1" id="KW-1133">Transmembrane helix</keyword>
<sequence length="208" mass="21249">MAGLSVDRCSSMPSPRRTGVIFFPTADRPDVYRKGHIGIGIALYAPVAFWLASVDLMGAFGVGLVCVTFVSYAPDFDVWLPLVAHRGATHTVLAAVLVSLAIAGGSVALGVQSGLIASSPGAMGTTGGFVVGVTLLGYLGHLAGDALTPMGIRPFRPVSNRRYSLDLVTASNETANTAFATVGTLALSGALVLGVDFQDGVVDVVAAI</sequence>
<dbReference type="AlphaFoldDB" id="A0A2R4X0U8"/>
<evidence type="ECO:0000256" key="1">
    <source>
        <dbReference type="SAM" id="Phobius"/>
    </source>
</evidence>
<keyword evidence="1" id="KW-0812">Transmembrane</keyword>
<feature type="transmembrane region" description="Helical" evidence="1">
    <location>
        <begin position="92"/>
        <end position="111"/>
    </location>
</feature>
<dbReference type="Pfam" id="PF04307">
    <property type="entry name" value="YdjM"/>
    <property type="match status" value="1"/>
</dbReference>
<organism evidence="2 3">
    <name type="scientific">Halococcoides cellulosivorans</name>
    <dbReference type="NCBI Taxonomy" id="1679096"/>
    <lineage>
        <taxon>Archaea</taxon>
        <taxon>Methanobacteriati</taxon>
        <taxon>Methanobacteriota</taxon>
        <taxon>Stenosarchaea group</taxon>
        <taxon>Halobacteria</taxon>
        <taxon>Halobacteriales</taxon>
        <taxon>Haloarculaceae</taxon>
        <taxon>Halococcoides</taxon>
    </lineage>
</organism>
<name>A0A2R4X0U8_9EURY</name>